<name>A0ABV0JMR9_9CYAN</name>
<organism evidence="1 2">
    <name type="scientific">Funiculus sociatus GB2-A5</name>
    <dbReference type="NCBI Taxonomy" id="2933946"/>
    <lineage>
        <taxon>Bacteria</taxon>
        <taxon>Bacillati</taxon>
        <taxon>Cyanobacteriota</taxon>
        <taxon>Cyanophyceae</taxon>
        <taxon>Coleofasciculales</taxon>
        <taxon>Coleofasciculaceae</taxon>
        <taxon>Funiculus</taxon>
    </lineage>
</organism>
<sequence>MDFDFLPKLPKSDLDDRTFKDLVDECILRIPRYCPEWTNYNPSDPGITLIELFAWLTDQMLLRFNQVPRRNYVAFLELLGVRLQAPVPAQTDLTFYLSAALPEPYTIPSGVELATLRTETDPAIVFSTDRPLVIGKPNIRHFLTAQSVEDTPQMLRDRFTNLWTFRPNGEWAGTNLSIFDDQPKPGNCFYLVFNPEDECEGNVLALKFKGEAATSTGINPEAPPRRWEAWNGAYWQQVLLQESDDSTKGFSFSEIDRTGSNPIQSADVVLHMPQRWPVSHFLTYQGRWLRCVYSHIDTTQPDYSNSPRIVGLSARAIGGSVGASQSEIIRNELLGESDGSPGQTFQLQGVPILTRREDEYILVSPPGALPQAWTEVSDFAESGSQDLHYTIDSRTGLVQFGPLIREPAHLQQQTQLRARTQTAGDWGRAAINSQSPMLNAQTPIPADVRSLERQYGAVPPKGSVIRMVAYRTGGGRKGNVQRGTITVPKSALPYVARVINHTPARNGADAESLEDAVIRVPAMLRTRDRAVTPEDFEVLTLQAGGGAVARTLCLPPSTSEQAGTVRMLLVPQANTDAIAQGVGIPPDLLSLTPQLKEQIHAYLDERRLLGVHVQLQAPEYVGVAVQTEVALEPEYKNPRAQEDILLKLRIALYRFLNPLTGGMDGTGWPFGRPVYPSDIVTLFQQIPGVRYLGVVQLFELRKQEQTWLRTLPQNPVIDPGPLGLVCSWQNNRLRSGHVVNIIQ</sequence>
<keyword evidence="2" id="KW-1185">Reference proteome</keyword>
<reference evidence="1 2" key="1">
    <citation type="submission" date="2022-04" db="EMBL/GenBank/DDBJ databases">
        <title>Positive selection, recombination, and allopatry shape intraspecific diversity of widespread and dominant cyanobacteria.</title>
        <authorList>
            <person name="Wei J."/>
            <person name="Shu W."/>
            <person name="Hu C."/>
        </authorList>
    </citation>
    <scope>NUCLEOTIDE SEQUENCE [LARGE SCALE GENOMIC DNA]</scope>
    <source>
        <strain evidence="1 2">GB2-A5</strain>
    </source>
</reference>
<evidence type="ECO:0000313" key="1">
    <source>
        <dbReference type="EMBL" id="MEP0864707.1"/>
    </source>
</evidence>
<dbReference type="InterPro" id="IPR011749">
    <property type="entry name" value="CHP02243"/>
</dbReference>
<evidence type="ECO:0000313" key="2">
    <source>
        <dbReference type="Proteomes" id="UP001442494"/>
    </source>
</evidence>
<gene>
    <name evidence="1" type="ORF">NDI37_09515</name>
</gene>
<dbReference type="EMBL" id="JAMPKK010000016">
    <property type="protein sequence ID" value="MEP0864707.1"/>
    <property type="molecule type" value="Genomic_DNA"/>
</dbReference>
<dbReference type="RefSeq" id="WP_190427013.1">
    <property type="nucleotide sequence ID" value="NZ_JAMPKK010000016.1"/>
</dbReference>
<accession>A0ABV0JMR9</accession>
<dbReference type="Proteomes" id="UP001442494">
    <property type="component" value="Unassembled WGS sequence"/>
</dbReference>
<dbReference type="NCBIfam" id="TIGR02243">
    <property type="entry name" value="putative baseplate assembly protein"/>
    <property type="match status" value="1"/>
</dbReference>
<protein>
    <submittedName>
        <fullName evidence="1">Baseplate assembly protein</fullName>
    </submittedName>
</protein>
<comment type="caution">
    <text evidence="1">The sequence shown here is derived from an EMBL/GenBank/DDBJ whole genome shotgun (WGS) entry which is preliminary data.</text>
</comment>
<proteinExistence type="predicted"/>